<dbReference type="CDD" id="cd01673">
    <property type="entry name" value="dNK"/>
    <property type="match status" value="1"/>
</dbReference>
<accession>A0A6C0BFG8</accession>
<protein>
    <recommendedName>
        <fullName evidence="1">Deoxynucleoside kinase domain-containing protein</fullName>
    </recommendedName>
</protein>
<dbReference type="GO" id="GO:0005737">
    <property type="term" value="C:cytoplasm"/>
    <property type="evidence" value="ECO:0007669"/>
    <property type="project" value="TreeGrafter"/>
</dbReference>
<dbReference type="PANTHER" id="PTHR10513">
    <property type="entry name" value="DEOXYNUCLEOSIDE KINASE"/>
    <property type="match status" value="1"/>
</dbReference>
<dbReference type="PANTHER" id="PTHR10513:SF35">
    <property type="entry name" value="DEOXYADENOSINE KINASE"/>
    <property type="match status" value="1"/>
</dbReference>
<dbReference type="InterPro" id="IPR027417">
    <property type="entry name" value="P-loop_NTPase"/>
</dbReference>
<feature type="domain" description="Deoxynucleoside kinase" evidence="1">
    <location>
        <begin position="3"/>
        <end position="191"/>
    </location>
</feature>
<dbReference type="InterPro" id="IPR002624">
    <property type="entry name" value="DCK/DGK"/>
</dbReference>
<organism evidence="2">
    <name type="scientific">viral metagenome</name>
    <dbReference type="NCBI Taxonomy" id="1070528"/>
    <lineage>
        <taxon>unclassified sequences</taxon>
        <taxon>metagenomes</taxon>
        <taxon>organismal metagenomes</taxon>
    </lineage>
</organism>
<dbReference type="InterPro" id="IPR031314">
    <property type="entry name" value="DNK_dom"/>
</dbReference>
<reference evidence="2" key="1">
    <citation type="journal article" date="2020" name="Nature">
        <title>Giant virus diversity and host interactions through global metagenomics.</title>
        <authorList>
            <person name="Schulz F."/>
            <person name="Roux S."/>
            <person name="Paez-Espino D."/>
            <person name="Jungbluth S."/>
            <person name="Walsh D.A."/>
            <person name="Denef V.J."/>
            <person name="McMahon K.D."/>
            <person name="Konstantinidis K.T."/>
            <person name="Eloe-Fadrosh E.A."/>
            <person name="Kyrpides N.C."/>
            <person name="Woyke T."/>
        </authorList>
    </citation>
    <scope>NUCLEOTIDE SEQUENCE</scope>
    <source>
        <strain evidence="2">GVMAG-M-3300010354-11</strain>
    </source>
</reference>
<evidence type="ECO:0000259" key="1">
    <source>
        <dbReference type="Pfam" id="PF01712"/>
    </source>
</evidence>
<dbReference type="EMBL" id="MN739140">
    <property type="protein sequence ID" value="QHS90494.1"/>
    <property type="molecule type" value="Genomic_DNA"/>
</dbReference>
<dbReference type="SUPFAM" id="SSF52540">
    <property type="entry name" value="P-loop containing nucleoside triphosphate hydrolases"/>
    <property type="match status" value="1"/>
</dbReference>
<dbReference type="AlphaFoldDB" id="A0A6C0BFG8"/>
<proteinExistence type="predicted"/>
<evidence type="ECO:0000313" key="2">
    <source>
        <dbReference type="EMBL" id="QHS90494.1"/>
    </source>
</evidence>
<dbReference type="PIRSF" id="PIRSF000705">
    <property type="entry name" value="DNK"/>
    <property type="match status" value="1"/>
</dbReference>
<dbReference type="GO" id="GO:0019136">
    <property type="term" value="F:deoxynucleoside kinase activity"/>
    <property type="evidence" value="ECO:0007669"/>
    <property type="project" value="InterPro"/>
</dbReference>
<name>A0A6C0BFG8_9ZZZZ</name>
<dbReference type="Pfam" id="PF01712">
    <property type="entry name" value="dNK"/>
    <property type="match status" value="1"/>
</dbReference>
<dbReference type="InterPro" id="IPR050566">
    <property type="entry name" value="Deoxyribonucleoside_kinase"/>
</dbReference>
<dbReference type="GO" id="GO:0005524">
    <property type="term" value="F:ATP binding"/>
    <property type="evidence" value="ECO:0007669"/>
    <property type="project" value="InterPro"/>
</dbReference>
<sequence>MKVSIEGNIGCGKSSVLSRLCNDARIPVFLEPVDEWKDWLELFYSDPQRWGMSFNLNVLMSFHKWKNNNFFAFYERSPISNRYIFAQLQRDEGKMNDMELLMFNDIYDKLAWTPDVIIYIKTDPDIALERMKNRGRNCESNVSLEYIKAIHEKHETLLKNNKLNINNGERCKVFVIDGNRDHESVYNDVLECYKVIKNMDTLNQPEKAL</sequence>
<dbReference type="Gene3D" id="3.40.50.300">
    <property type="entry name" value="P-loop containing nucleotide triphosphate hydrolases"/>
    <property type="match status" value="1"/>
</dbReference>